<evidence type="ECO:0000313" key="1">
    <source>
        <dbReference type="EMBL" id="KFK28925.1"/>
    </source>
</evidence>
<proteinExistence type="predicted"/>
<sequence length="124" mass="14637">MLGCEQDGERIQSDFIGSVKIKGIREWITIAVFWVSCRLLMDSVEERVEILFPYAQIWSFTALTIDSMVISTKGKYILLKRRWNQERIILNVRLMISSLLVILPIKRHKSRKIGIQEIRSEMRR</sequence>
<name>A0A087GGC3_ARAAL</name>
<keyword evidence="2" id="KW-1185">Reference proteome</keyword>
<gene>
    <name evidence="1" type="ordered locus">AALP_Aa7g066200</name>
</gene>
<accession>A0A087GGC3</accession>
<protein>
    <submittedName>
        <fullName evidence="1">Uncharacterized protein</fullName>
    </submittedName>
</protein>
<dbReference type="AlphaFoldDB" id="A0A087GGC3"/>
<evidence type="ECO:0000313" key="2">
    <source>
        <dbReference type="Proteomes" id="UP000029120"/>
    </source>
</evidence>
<dbReference type="Proteomes" id="UP000029120">
    <property type="component" value="Chromosome 7"/>
</dbReference>
<dbReference type="EMBL" id="CM002875">
    <property type="protein sequence ID" value="KFK28925.1"/>
    <property type="molecule type" value="Genomic_DNA"/>
</dbReference>
<feature type="non-terminal residue" evidence="1">
    <location>
        <position position="124"/>
    </location>
</feature>
<organism evidence="1 2">
    <name type="scientific">Arabis alpina</name>
    <name type="common">Alpine rock-cress</name>
    <dbReference type="NCBI Taxonomy" id="50452"/>
    <lineage>
        <taxon>Eukaryota</taxon>
        <taxon>Viridiplantae</taxon>
        <taxon>Streptophyta</taxon>
        <taxon>Embryophyta</taxon>
        <taxon>Tracheophyta</taxon>
        <taxon>Spermatophyta</taxon>
        <taxon>Magnoliopsida</taxon>
        <taxon>eudicotyledons</taxon>
        <taxon>Gunneridae</taxon>
        <taxon>Pentapetalae</taxon>
        <taxon>rosids</taxon>
        <taxon>malvids</taxon>
        <taxon>Brassicales</taxon>
        <taxon>Brassicaceae</taxon>
        <taxon>Arabideae</taxon>
        <taxon>Arabis</taxon>
    </lineage>
</organism>
<dbReference type="Gramene" id="KFK28925">
    <property type="protein sequence ID" value="KFK28925"/>
    <property type="gene ID" value="AALP_AA7G066200"/>
</dbReference>
<reference evidence="2" key="1">
    <citation type="journal article" date="2015" name="Nat. Plants">
        <title>Genome expansion of Arabis alpina linked with retrotransposition and reduced symmetric DNA methylation.</title>
        <authorList>
            <person name="Willing E.M."/>
            <person name="Rawat V."/>
            <person name="Mandakova T."/>
            <person name="Maumus F."/>
            <person name="James G.V."/>
            <person name="Nordstroem K.J."/>
            <person name="Becker C."/>
            <person name="Warthmann N."/>
            <person name="Chica C."/>
            <person name="Szarzynska B."/>
            <person name="Zytnicki M."/>
            <person name="Albani M.C."/>
            <person name="Kiefer C."/>
            <person name="Bergonzi S."/>
            <person name="Castaings L."/>
            <person name="Mateos J.L."/>
            <person name="Berns M.C."/>
            <person name="Bujdoso N."/>
            <person name="Piofczyk T."/>
            <person name="de Lorenzo L."/>
            <person name="Barrero-Sicilia C."/>
            <person name="Mateos I."/>
            <person name="Piednoel M."/>
            <person name="Hagmann J."/>
            <person name="Chen-Min-Tao R."/>
            <person name="Iglesias-Fernandez R."/>
            <person name="Schuster S.C."/>
            <person name="Alonso-Blanco C."/>
            <person name="Roudier F."/>
            <person name="Carbonero P."/>
            <person name="Paz-Ares J."/>
            <person name="Davis S.J."/>
            <person name="Pecinka A."/>
            <person name="Quesneville H."/>
            <person name="Colot V."/>
            <person name="Lysak M.A."/>
            <person name="Weigel D."/>
            <person name="Coupland G."/>
            <person name="Schneeberger K."/>
        </authorList>
    </citation>
    <scope>NUCLEOTIDE SEQUENCE [LARGE SCALE GENOMIC DNA]</scope>
    <source>
        <strain evidence="2">cv. Pajares</strain>
    </source>
</reference>